<dbReference type="Pfam" id="PF08850">
    <property type="entry name" value="DUF1820"/>
    <property type="match status" value="1"/>
</dbReference>
<dbReference type="AlphaFoldDB" id="A0A1F6V5L7"/>
<protein>
    <recommendedName>
        <fullName evidence="3">DUF1820 domain-containing protein</fullName>
    </recommendedName>
</protein>
<accession>A0A1F6V5L7</accession>
<organism evidence="1 2">
    <name type="scientific">Candidatus Muproteobacteria bacterium RBG_16_60_9</name>
    <dbReference type="NCBI Taxonomy" id="1817755"/>
    <lineage>
        <taxon>Bacteria</taxon>
        <taxon>Pseudomonadati</taxon>
        <taxon>Pseudomonadota</taxon>
        <taxon>Candidatus Muproteobacteria</taxon>
    </lineage>
</organism>
<dbReference type="PIRSF" id="PIRSF028538">
    <property type="entry name" value="DUF1820"/>
    <property type="match status" value="1"/>
</dbReference>
<comment type="caution">
    <text evidence="1">The sequence shown here is derived from an EMBL/GenBank/DDBJ whole genome shotgun (WGS) entry which is preliminary data.</text>
</comment>
<sequence length="122" mass="13563">MSKTPAAKKRLFKVIFVNQGKVYEMYARHVSQGNLFGFIEIEEIVFGEKSAVVIDPTEERLRSEFDSVKVSYIPLHAVIRIDEVERQGSAKIVPISGKSEDVLPFPTVYPGGHTPKKGGGDK</sequence>
<gene>
    <name evidence="1" type="ORF">A2W18_01435</name>
</gene>
<proteinExistence type="predicted"/>
<evidence type="ECO:0000313" key="1">
    <source>
        <dbReference type="EMBL" id="OGI64724.1"/>
    </source>
</evidence>
<evidence type="ECO:0000313" key="2">
    <source>
        <dbReference type="Proteomes" id="UP000179076"/>
    </source>
</evidence>
<dbReference type="EMBL" id="MFSP01000122">
    <property type="protein sequence ID" value="OGI64724.1"/>
    <property type="molecule type" value="Genomic_DNA"/>
</dbReference>
<dbReference type="Proteomes" id="UP000179076">
    <property type="component" value="Unassembled WGS sequence"/>
</dbReference>
<reference evidence="1 2" key="1">
    <citation type="journal article" date="2016" name="Nat. Commun.">
        <title>Thousands of microbial genomes shed light on interconnected biogeochemical processes in an aquifer system.</title>
        <authorList>
            <person name="Anantharaman K."/>
            <person name="Brown C.T."/>
            <person name="Hug L.A."/>
            <person name="Sharon I."/>
            <person name="Castelle C.J."/>
            <person name="Probst A.J."/>
            <person name="Thomas B.C."/>
            <person name="Singh A."/>
            <person name="Wilkins M.J."/>
            <person name="Karaoz U."/>
            <person name="Brodie E.L."/>
            <person name="Williams K.H."/>
            <person name="Hubbard S.S."/>
            <person name="Banfield J.F."/>
        </authorList>
    </citation>
    <scope>NUCLEOTIDE SEQUENCE [LARGE SCALE GENOMIC DNA]</scope>
</reference>
<name>A0A1F6V5L7_9PROT</name>
<evidence type="ECO:0008006" key="3">
    <source>
        <dbReference type="Google" id="ProtNLM"/>
    </source>
</evidence>
<dbReference type="InterPro" id="IPR014949">
    <property type="entry name" value="DUF1820"/>
</dbReference>